<evidence type="ECO:0000313" key="1">
    <source>
        <dbReference type="EMBL" id="GEU32399.1"/>
    </source>
</evidence>
<dbReference type="EMBL" id="BKCJ010000350">
    <property type="protein sequence ID" value="GEU32399.1"/>
    <property type="molecule type" value="Genomic_DNA"/>
</dbReference>
<reference evidence="1" key="1">
    <citation type="journal article" date="2019" name="Sci. Rep.">
        <title>Draft genome of Tanacetum cinerariifolium, the natural source of mosquito coil.</title>
        <authorList>
            <person name="Yamashiro T."/>
            <person name="Shiraishi A."/>
            <person name="Satake H."/>
            <person name="Nakayama K."/>
        </authorList>
    </citation>
    <scope>NUCLEOTIDE SEQUENCE</scope>
</reference>
<proteinExistence type="predicted"/>
<gene>
    <name evidence="1" type="ORF">Tci_004377</name>
</gene>
<name>A0A6L2J5Y2_TANCI</name>
<organism evidence="1">
    <name type="scientific">Tanacetum cinerariifolium</name>
    <name type="common">Dalmatian daisy</name>
    <name type="synonym">Chrysanthemum cinerariifolium</name>
    <dbReference type="NCBI Taxonomy" id="118510"/>
    <lineage>
        <taxon>Eukaryota</taxon>
        <taxon>Viridiplantae</taxon>
        <taxon>Streptophyta</taxon>
        <taxon>Embryophyta</taxon>
        <taxon>Tracheophyta</taxon>
        <taxon>Spermatophyta</taxon>
        <taxon>Magnoliopsida</taxon>
        <taxon>eudicotyledons</taxon>
        <taxon>Gunneridae</taxon>
        <taxon>Pentapetalae</taxon>
        <taxon>asterids</taxon>
        <taxon>campanulids</taxon>
        <taxon>Asterales</taxon>
        <taxon>Asteraceae</taxon>
        <taxon>Asteroideae</taxon>
        <taxon>Anthemideae</taxon>
        <taxon>Anthemidinae</taxon>
        <taxon>Tanacetum</taxon>
    </lineage>
</organism>
<dbReference type="AlphaFoldDB" id="A0A6L2J5Y2"/>
<accession>A0A6L2J5Y2</accession>
<evidence type="ECO:0008006" key="2">
    <source>
        <dbReference type="Google" id="ProtNLM"/>
    </source>
</evidence>
<protein>
    <recommendedName>
        <fullName evidence="2">Integrase, catalytic region, zinc finger, CCHC-type, peptidase aspartic, catalytic</fullName>
    </recommendedName>
</protein>
<sequence length="121" mass="13855">MYSDIMAAGSKQRPRMLLLGRYAQWQSHFLRYVDRKSNKKEMKKCIIDGPYLMTEVIIPAKPATTTQEAVPKHTIPETYWNTSLKKYTYIDVEAEAIHMTLTGIGDDIYSTVDACTTAKEM</sequence>
<comment type="caution">
    <text evidence="1">The sequence shown here is derived from an EMBL/GenBank/DDBJ whole genome shotgun (WGS) entry which is preliminary data.</text>
</comment>